<gene>
    <name evidence="9" type="ORF">KJI95_15310</name>
</gene>
<dbReference type="SMART" id="SM00304">
    <property type="entry name" value="HAMP"/>
    <property type="match status" value="2"/>
</dbReference>
<feature type="coiled-coil region" evidence="5">
    <location>
        <begin position="381"/>
        <end position="415"/>
    </location>
</feature>
<keyword evidence="6" id="KW-0472">Membrane</keyword>
<evidence type="ECO:0000259" key="8">
    <source>
        <dbReference type="PROSITE" id="PS50885"/>
    </source>
</evidence>
<dbReference type="Pfam" id="PF00015">
    <property type="entry name" value="MCPsignal"/>
    <property type="match status" value="1"/>
</dbReference>
<evidence type="ECO:0000313" key="10">
    <source>
        <dbReference type="Proteomes" id="UP001195903"/>
    </source>
</evidence>
<comment type="subcellular location">
    <subcellularLocation>
        <location evidence="1">Membrane</location>
    </subcellularLocation>
</comment>
<feature type="transmembrane region" description="Helical" evidence="6">
    <location>
        <begin position="7"/>
        <end position="28"/>
    </location>
</feature>
<name>A0ABS5VA15_9GAMM</name>
<dbReference type="Pfam" id="PF00672">
    <property type="entry name" value="HAMP"/>
    <property type="match status" value="1"/>
</dbReference>
<dbReference type="Gene3D" id="1.10.287.950">
    <property type="entry name" value="Methyl-accepting chemotaxis protein"/>
    <property type="match status" value="1"/>
</dbReference>
<protein>
    <submittedName>
        <fullName evidence="9">Methyl-accepting chemotaxis protein</fullName>
    </submittedName>
</protein>
<feature type="domain" description="HAMP" evidence="8">
    <location>
        <begin position="340"/>
        <end position="393"/>
    </location>
</feature>
<dbReference type="InterPro" id="IPR004089">
    <property type="entry name" value="MCPsignal_dom"/>
</dbReference>
<reference evidence="9 10" key="1">
    <citation type="submission" date="2021-05" db="EMBL/GenBank/DDBJ databases">
        <title>Shewanella sp. JM162201.</title>
        <authorList>
            <person name="Xu S."/>
            <person name="Li A."/>
        </authorList>
    </citation>
    <scope>NUCLEOTIDE SEQUENCE [LARGE SCALE GENOMIC DNA]</scope>
    <source>
        <strain evidence="9 10">JM162201</strain>
    </source>
</reference>
<proteinExistence type="inferred from homology"/>
<comment type="caution">
    <text evidence="9">The sequence shown here is derived from an EMBL/GenBank/DDBJ whole genome shotgun (WGS) entry which is preliminary data.</text>
</comment>
<evidence type="ECO:0000259" key="7">
    <source>
        <dbReference type="PROSITE" id="PS50111"/>
    </source>
</evidence>
<organism evidence="9 10">
    <name type="scientific">Shewanella jiangmenensis</name>
    <dbReference type="NCBI Taxonomy" id="2837387"/>
    <lineage>
        <taxon>Bacteria</taxon>
        <taxon>Pseudomonadati</taxon>
        <taxon>Pseudomonadota</taxon>
        <taxon>Gammaproteobacteria</taxon>
        <taxon>Alteromonadales</taxon>
        <taxon>Shewanellaceae</taxon>
        <taxon>Shewanella</taxon>
    </lineage>
</organism>
<dbReference type="EMBL" id="JAHEPS010000006">
    <property type="protein sequence ID" value="MBT1445873.1"/>
    <property type="molecule type" value="Genomic_DNA"/>
</dbReference>
<keyword evidence="6" id="KW-1133">Transmembrane helix</keyword>
<dbReference type="PRINTS" id="PR00260">
    <property type="entry name" value="CHEMTRNSDUCR"/>
</dbReference>
<dbReference type="CDD" id="cd06225">
    <property type="entry name" value="HAMP"/>
    <property type="match status" value="1"/>
</dbReference>
<evidence type="ECO:0000256" key="4">
    <source>
        <dbReference type="PROSITE-ProRule" id="PRU00284"/>
    </source>
</evidence>
<evidence type="ECO:0000256" key="6">
    <source>
        <dbReference type="SAM" id="Phobius"/>
    </source>
</evidence>
<keyword evidence="2 4" id="KW-0807">Transducer</keyword>
<evidence type="ECO:0000313" key="9">
    <source>
        <dbReference type="EMBL" id="MBT1445873.1"/>
    </source>
</evidence>
<dbReference type="PROSITE" id="PS50111">
    <property type="entry name" value="CHEMOTAXIS_TRANSDUC_2"/>
    <property type="match status" value="1"/>
</dbReference>
<dbReference type="PANTHER" id="PTHR32089">
    <property type="entry name" value="METHYL-ACCEPTING CHEMOTAXIS PROTEIN MCPB"/>
    <property type="match status" value="1"/>
</dbReference>
<accession>A0ABS5VA15</accession>
<evidence type="ECO:0000256" key="2">
    <source>
        <dbReference type="ARBA" id="ARBA00023224"/>
    </source>
</evidence>
<evidence type="ECO:0000256" key="1">
    <source>
        <dbReference type="ARBA" id="ARBA00004370"/>
    </source>
</evidence>
<sequence length="670" mass="73079">MNMKLSHTLYSGFGLLLIISVVLTLIVWKETLDTKSIAKEVQNDDVPGLVQYVAVRKSLSSVKASAMEYLHRQTEAKAEFQSGKAALQEAYRKLVPLENIKDSDKEKMRKIEQLFSGYLNVVEAQVFSRYRPEDESWVKEELNKYIDTTGKDIETLLDTLKQEEFDEALLSADLAESIGDDLPGVRYYLELVDEIGDMQMSLVKYVGGDMGQKAAFEKDRDTFKEYLAKLRPLEQKPSDIANFQQIDAALSELETLAQEIFSRYDSSARSNAIKAMQQAEKDYLLPLEEILNVSADEEQADSGKGLDSLVSSMDFIVTLLLVNCAAVMVIGIAIAMWITGSVGRRLGTVMDKARGIAAGNLTLATLTDDRGDEISHVSNAVNDMQSNLRNLIGQIQQVSSEVRSTSQSVEQLSSELDKGSQEQADKSQMIAAAVEEMAASVDEVSHQSHDAADAAQLAGDNAQQGGKLMQRTVDSINKISRVVNDTSTTVVHLGKRSDEIGTVISVITDIAEQTNLLALNAAIEAARAGELGRGFAVVADEVRGLAERTSRATKDVSNLITSIQQETQLAVSRTQEGTVLVDEGVKLANEAGQALHLIVERSLALNNMVHAIAAASNEQSKATQEISRDITAISDIAQHAVQLNRNGAAAVNALDKGVQRLDQLLGQFRL</sequence>
<dbReference type="PANTHER" id="PTHR32089:SF112">
    <property type="entry name" value="LYSOZYME-LIKE PROTEIN-RELATED"/>
    <property type="match status" value="1"/>
</dbReference>
<comment type="similarity">
    <text evidence="3">Belongs to the methyl-accepting chemotaxis (MCP) protein family.</text>
</comment>
<dbReference type="SMART" id="SM00283">
    <property type="entry name" value="MA"/>
    <property type="match status" value="1"/>
</dbReference>
<dbReference type="InterPro" id="IPR003660">
    <property type="entry name" value="HAMP_dom"/>
</dbReference>
<dbReference type="CDD" id="cd11386">
    <property type="entry name" value="MCP_signal"/>
    <property type="match status" value="1"/>
</dbReference>
<dbReference type="PROSITE" id="PS50885">
    <property type="entry name" value="HAMP"/>
    <property type="match status" value="1"/>
</dbReference>
<keyword evidence="10" id="KW-1185">Reference proteome</keyword>
<dbReference type="Proteomes" id="UP001195903">
    <property type="component" value="Unassembled WGS sequence"/>
</dbReference>
<keyword evidence="6" id="KW-0812">Transmembrane</keyword>
<dbReference type="RefSeq" id="WP_214508057.1">
    <property type="nucleotide sequence ID" value="NZ_JAHEPS010000006.1"/>
</dbReference>
<feature type="transmembrane region" description="Helical" evidence="6">
    <location>
        <begin position="315"/>
        <end position="338"/>
    </location>
</feature>
<evidence type="ECO:0000256" key="3">
    <source>
        <dbReference type="ARBA" id="ARBA00029447"/>
    </source>
</evidence>
<evidence type="ECO:0000256" key="5">
    <source>
        <dbReference type="SAM" id="Coils"/>
    </source>
</evidence>
<dbReference type="SUPFAM" id="SSF58104">
    <property type="entry name" value="Methyl-accepting chemotaxis protein (MCP) signaling domain"/>
    <property type="match status" value="1"/>
</dbReference>
<feature type="domain" description="Methyl-accepting transducer" evidence="7">
    <location>
        <begin position="398"/>
        <end position="634"/>
    </location>
</feature>
<dbReference type="InterPro" id="IPR004090">
    <property type="entry name" value="Chemotax_Me-accpt_rcpt"/>
</dbReference>
<keyword evidence="5" id="KW-0175">Coiled coil</keyword>